<dbReference type="AlphaFoldDB" id="A0A382MA14"/>
<evidence type="ECO:0000259" key="4">
    <source>
        <dbReference type="SMART" id="SM00563"/>
    </source>
</evidence>
<organism evidence="5">
    <name type="scientific">marine metagenome</name>
    <dbReference type="NCBI Taxonomy" id="408172"/>
    <lineage>
        <taxon>unclassified sequences</taxon>
        <taxon>metagenomes</taxon>
        <taxon>ecological metagenomes</taxon>
    </lineage>
</organism>
<feature type="transmembrane region" description="Helical" evidence="3">
    <location>
        <begin position="6"/>
        <end position="28"/>
    </location>
</feature>
<reference evidence="5" key="1">
    <citation type="submission" date="2018-05" db="EMBL/GenBank/DDBJ databases">
        <authorList>
            <person name="Lanie J.A."/>
            <person name="Ng W.-L."/>
            <person name="Kazmierczak K.M."/>
            <person name="Andrzejewski T.M."/>
            <person name="Davidsen T.M."/>
            <person name="Wayne K.J."/>
            <person name="Tettelin H."/>
            <person name="Glass J.I."/>
            <person name="Rusch D."/>
            <person name="Podicherti R."/>
            <person name="Tsui H.-C.T."/>
            <person name="Winkler M.E."/>
        </authorList>
    </citation>
    <scope>NUCLEOTIDE SEQUENCE</scope>
</reference>
<keyword evidence="3" id="KW-0812">Transmembrane</keyword>
<evidence type="ECO:0000256" key="1">
    <source>
        <dbReference type="ARBA" id="ARBA00022679"/>
    </source>
</evidence>
<gene>
    <name evidence="5" type="ORF">METZ01_LOCUS298262</name>
</gene>
<proteinExistence type="predicted"/>
<dbReference type="SMART" id="SM00563">
    <property type="entry name" value="PlsC"/>
    <property type="match status" value="1"/>
</dbReference>
<dbReference type="GO" id="GO:0003841">
    <property type="term" value="F:1-acylglycerol-3-phosphate O-acyltransferase activity"/>
    <property type="evidence" value="ECO:0007669"/>
    <property type="project" value="TreeGrafter"/>
</dbReference>
<name>A0A382MA14_9ZZZZ</name>
<keyword evidence="1" id="KW-0808">Transferase</keyword>
<sequence>MIRNILFTIFFFLGIIFISIIFLPALIMPQKVTLVGGKIMGQWTKFCLRIFLLVKINIIGKENITTNGKFFIACSHQSMFETFFLQTIFNCPIFILKKELLKIPIFGTYLKKIGSISINRNKTTKENLGFFDEIVKAVTDSKRPLLIFPQGTRVLPEERPKFKKGAGRIYETLKIKCQPVAVNSGYVWPKNKPLSSNKTITISILNPIGPSLNKEEFLNLLENNIYSELDKIN</sequence>
<protein>
    <recommendedName>
        <fullName evidence="4">Phospholipid/glycerol acyltransferase domain-containing protein</fullName>
    </recommendedName>
</protein>
<feature type="domain" description="Phospholipid/glycerol acyltransferase" evidence="4">
    <location>
        <begin position="70"/>
        <end position="185"/>
    </location>
</feature>
<dbReference type="PANTHER" id="PTHR10434:SF40">
    <property type="entry name" value="1-ACYL-SN-GLYCEROL-3-PHOSPHATE ACYLTRANSFERASE"/>
    <property type="match status" value="1"/>
</dbReference>
<dbReference type="SUPFAM" id="SSF69593">
    <property type="entry name" value="Glycerol-3-phosphate (1)-acyltransferase"/>
    <property type="match status" value="1"/>
</dbReference>
<dbReference type="InterPro" id="IPR002123">
    <property type="entry name" value="Plipid/glycerol_acylTrfase"/>
</dbReference>
<evidence type="ECO:0000313" key="5">
    <source>
        <dbReference type="EMBL" id="SVC45408.1"/>
    </source>
</evidence>
<dbReference type="CDD" id="cd07989">
    <property type="entry name" value="LPLAT_AGPAT-like"/>
    <property type="match status" value="1"/>
</dbReference>
<keyword evidence="3" id="KW-1133">Transmembrane helix</keyword>
<keyword evidence="3" id="KW-0472">Membrane</keyword>
<keyword evidence="2" id="KW-0012">Acyltransferase</keyword>
<evidence type="ECO:0000256" key="2">
    <source>
        <dbReference type="ARBA" id="ARBA00023315"/>
    </source>
</evidence>
<evidence type="ECO:0000256" key="3">
    <source>
        <dbReference type="SAM" id="Phobius"/>
    </source>
</evidence>
<dbReference type="EMBL" id="UINC01092105">
    <property type="protein sequence ID" value="SVC45408.1"/>
    <property type="molecule type" value="Genomic_DNA"/>
</dbReference>
<accession>A0A382MA14</accession>
<dbReference type="GO" id="GO:0006654">
    <property type="term" value="P:phosphatidic acid biosynthetic process"/>
    <property type="evidence" value="ECO:0007669"/>
    <property type="project" value="TreeGrafter"/>
</dbReference>
<dbReference type="PANTHER" id="PTHR10434">
    <property type="entry name" value="1-ACYL-SN-GLYCEROL-3-PHOSPHATE ACYLTRANSFERASE"/>
    <property type="match status" value="1"/>
</dbReference>
<dbReference type="Pfam" id="PF01553">
    <property type="entry name" value="Acyltransferase"/>
    <property type="match status" value="1"/>
</dbReference>